<gene>
    <name evidence="2" type="ORF">INT44_008465</name>
</gene>
<proteinExistence type="predicted"/>
<feature type="region of interest" description="Disordered" evidence="1">
    <location>
        <begin position="184"/>
        <end position="258"/>
    </location>
</feature>
<feature type="region of interest" description="Disordered" evidence="1">
    <location>
        <begin position="1122"/>
        <end position="1169"/>
    </location>
</feature>
<dbReference type="EMBL" id="JAEPRA010000008">
    <property type="protein sequence ID" value="KAG2181650.1"/>
    <property type="molecule type" value="Genomic_DNA"/>
</dbReference>
<dbReference type="Proteomes" id="UP000612746">
    <property type="component" value="Unassembled WGS sequence"/>
</dbReference>
<sequence>MATSLASGVPMNASIENLLDLDSQVELRKQERQLRRQERERKRAEDLKRLEKAVQDESSKSIAAAQTSMPQPSKNMSSDRLQKLEKELDEMKRSRHSQQPSPSEEIKPAVVLKSQLKDAKVEVKVEKKLNIGKAATPQEKEAQVISLKQASAPSGIVAKAKERFSKEEEAHIVRPKVQEKSFSAPIVKKDVSMEHKEDILPKSVKPDSRKPVDQAPELSTLQTKEQPKKSVLSRYNVANESTSNKTAPNITPARPLRTSTTLAERAAIFKEVKQPEAVSPPINKRKSMPVMNFGRMLEEESDIDVNISPSVCVSHRFGQPPQVITRKAWPTNEKESSTIMKKELISDLRNHPTAAKKVSKIITSEQEVKGFDLKSNQKMMVTSSPVELSSSEIIQLDVSNTTPNANTQDLMTRSEPPLQSLKQPIKPRSQRKKTNAAIALKETVAEGKTESLEAYIKIEEQDEVVKIQQKATTMEQASPVSMENKRTSLNSNAQAVSQVTNKPAAENEANAIRARMLEKRRSTPLMGSNPKPYVPKISEDQLSFSELRASLGRRGTENFRNATEKMIEQRGRKMNITTYRWSASSAATENKSSSPLSGKAASELHRPSPKVLPQVSQSTSALITTRKTEQKTAKSGQEESRISEISRPPPKVLPQVSQSASVLMTSRKTEQQDTKMGQEKSIDSEIGRPSPTVLPQTSKSTSVVPRVVKNDNKVDLSPVSRPLGTKAEVRPKAVSRTDSPAKAPIQHTREQVKRIPTEPTRVFKQELDKSKASSNGRNSLKKRAYSVSDLKAIHKKFEQAQQENSHTLMKVAPTIASVRKSQPFEPIPVSIPKVTPVEVAPKSVAPIEFPKRNSSLQMDTVNRIAAKKLPPVGLFNKPVTSPIKAEKDVLFKRHEEPERHETPVTPNTDDRVESFVGKLEMPVPSGVTAEFAQTGISNLQIVSPTPRKLSPEPILFHNEQSEDVTHSAPAPSKNSSSHKDENWRVRKQLPFKLDMDSYNKHQHKAHVEEQPSYIPEDGLSDRELPEVIPFVATAQYDECIANSRRRASMPIPDAYLRATMNRSPSGSDDSSTLDTPKESKKVSFSPTITTFRLDPVDESEDANYDYFGSVGKNSILSEEEYDFQQSPISQLPPPLESNPSYSRHQRTASAPQSDYGTSDYGTSDFGTDDKRDTSAFWKAFSSEMTNAPNIYRSSGRDDRISMLPPPDSPENYYGSNASQRKPPAWVKNSLEGGRPEPSLPAPSPWRQSGLWENLFGRKNGEKM</sequence>
<feature type="region of interest" description="Disordered" evidence="1">
    <location>
        <begin position="714"/>
        <end position="757"/>
    </location>
</feature>
<feature type="compositionally biased region" description="Polar residues" evidence="1">
    <location>
        <begin position="614"/>
        <end position="625"/>
    </location>
</feature>
<keyword evidence="3" id="KW-1185">Reference proteome</keyword>
<feature type="compositionally biased region" description="Basic and acidic residues" evidence="1">
    <location>
        <begin position="747"/>
        <end position="757"/>
    </location>
</feature>
<organism evidence="2 3">
    <name type="scientific">Umbelopsis vinacea</name>
    <dbReference type="NCBI Taxonomy" id="44442"/>
    <lineage>
        <taxon>Eukaryota</taxon>
        <taxon>Fungi</taxon>
        <taxon>Fungi incertae sedis</taxon>
        <taxon>Mucoromycota</taxon>
        <taxon>Mucoromycotina</taxon>
        <taxon>Umbelopsidomycetes</taxon>
        <taxon>Umbelopsidales</taxon>
        <taxon>Umbelopsidaceae</taxon>
        <taxon>Umbelopsis</taxon>
    </lineage>
</organism>
<feature type="region of interest" description="Disordered" evidence="1">
    <location>
        <begin position="1187"/>
        <end position="1263"/>
    </location>
</feature>
<feature type="compositionally biased region" description="Polar residues" evidence="1">
    <location>
        <begin position="236"/>
        <end position="249"/>
    </location>
</feature>
<feature type="compositionally biased region" description="Basic and acidic residues" evidence="1">
    <location>
        <begin position="25"/>
        <end position="59"/>
    </location>
</feature>
<feature type="region of interest" description="Disordered" evidence="1">
    <location>
        <begin position="1"/>
        <end position="110"/>
    </location>
</feature>
<protein>
    <recommendedName>
        <fullName evidence="4">DUF4045 domain-containing protein</fullName>
    </recommendedName>
</protein>
<feature type="compositionally biased region" description="Basic and acidic residues" evidence="1">
    <location>
        <begin position="187"/>
        <end position="212"/>
    </location>
</feature>
<feature type="region of interest" description="Disordered" evidence="1">
    <location>
        <begin position="584"/>
        <end position="702"/>
    </location>
</feature>
<dbReference type="OrthoDB" id="2438005at2759"/>
<dbReference type="AlphaFoldDB" id="A0A8H7PXP2"/>
<feature type="compositionally biased region" description="Basic and acidic residues" evidence="1">
    <location>
        <begin position="626"/>
        <end position="644"/>
    </location>
</feature>
<feature type="region of interest" description="Disordered" evidence="1">
    <location>
        <begin position="1058"/>
        <end position="1081"/>
    </location>
</feature>
<evidence type="ECO:0000313" key="2">
    <source>
        <dbReference type="EMBL" id="KAG2181650.1"/>
    </source>
</evidence>
<feature type="compositionally biased region" description="Basic and acidic residues" evidence="1">
    <location>
        <begin position="80"/>
        <end position="92"/>
    </location>
</feature>
<feature type="region of interest" description="Disordered" evidence="1">
    <location>
        <begin position="961"/>
        <end position="984"/>
    </location>
</feature>
<feature type="compositionally biased region" description="Polar residues" evidence="1">
    <location>
        <begin position="584"/>
        <end position="596"/>
    </location>
</feature>
<feature type="compositionally biased region" description="Basic and acidic residues" evidence="1">
    <location>
        <begin position="667"/>
        <end position="686"/>
    </location>
</feature>
<feature type="compositionally biased region" description="Polar residues" evidence="1">
    <location>
        <begin position="693"/>
        <end position="702"/>
    </location>
</feature>
<evidence type="ECO:0000256" key="1">
    <source>
        <dbReference type="SAM" id="MobiDB-lite"/>
    </source>
</evidence>
<evidence type="ECO:0000313" key="3">
    <source>
        <dbReference type="Proteomes" id="UP000612746"/>
    </source>
</evidence>
<comment type="caution">
    <text evidence="2">The sequence shown here is derived from an EMBL/GenBank/DDBJ whole genome shotgun (WGS) entry which is preliminary data.</text>
</comment>
<evidence type="ECO:0008006" key="4">
    <source>
        <dbReference type="Google" id="ProtNLM"/>
    </source>
</evidence>
<name>A0A8H7PXP2_9FUNG</name>
<feature type="compositionally biased region" description="Polar residues" evidence="1">
    <location>
        <begin position="1137"/>
        <end position="1165"/>
    </location>
</feature>
<feature type="compositionally biased region" description="Polar residues" evidence="1">
    <location>
        <begin position="60"/>
        <end position="79"/>
    </location>
</feature>
<accession>A0A8H7PXP2</accession>
<reference evidence="2" key="1">
    <citation type="submission" date="2020-12" db="EMBL/GenBank/DDBJ databases">
        <title>Metabolic potential, ecology and presence of endohyphal bacteria is reflected in genomic diversity of Mucoromycotina.</title>
        <authorList>
            <person name="Muszewska A."/>
            <person name="Okrasinska A."/>
            <person name="Steczkiewicz K."/>
            <person name="Drgas O."/>
            <person name="Orlowska M."/>
            <person name="Perlinska-Lenart U."/>
            <person name="Aleksandrzak-Piekarczyk T."/>
            <person name="Szatraj K."/>
            <person name="Zielenkiewicz U."/>
            <person name="Pilsyk S."/>
            <person name="Malc E."/>
            <person name="Mieczkowski P."/>
            <person name="Kruszewska J.S."/>
            <person name="Biernat P."/>
            <person name="Pawlowska J."/>
        </authorList>
    </citation>
    <scope>NUCLEOTIDE SEQUENCE</scope>
    <source>
        <strain evidence="2">WA0000051536</strain>
    </source>
</reference>
<feature type="compositionally biased region" description="Polar residues" evidence="1">
    <location>
        <begin position="1060"/>
        <end position="1074"/>
    </location>
</feature>
<feature type="compositionally biased region" description="Polar residues" evidence="1">
    <location>
        <begin position="655"/>
        <end position="666"/>
    </location>
</feature>